<dbReference type="GO" id="GO:0004497">
    <property type="term" value="F:monooxygenase activity"/>
    <property type="evidence" value="ECO:0007669"/>
    <property type="project" value="UniProtKB-KW"/>
</dbReference>
<name>A0A8J3HTM4_9CHLR</name>
<accession>A0A8J3HTM4</accession>
<dbReference type="RefSeq" id="WP_220192545.1">
    <property type="nucleotide sequence ID" value="NZ_BNJF01000001.1"/>
</dbReference>
<proteinExistence type="predicted"/>
<sequence>MVTEVAIFTAIPGKEEELAQGIIRGIDAIRRHPECISAHATRCIEQSGRFMIYNTWTSFEAHTVDFRNGPLFAEWRSHINGLFADAPEVFHYEAF</sequence>
<evidence type="ECO:0000313" key="2">
    <source>
        <dbReference type="EMBL" id="GHO43056.1"/>
    </source>
</evidence>
<organism evidence="2 3">
    <name type="scientific">Ktedonospora formicarum</name>
    <dbReference type="NCBI Taxonomy" id="2778364"/>
    <lineage>
        <taxon>Bacteria</taxon>
        <taxon>Bacillati</taxon>
        <taxon>Chloroflexota</taxon>
        <taxon>Ktedonobacteria</taxon>
        <taxon>Ktedonobacterales</taxon>
        <taxon>Ktedonobacteraceae</taxon>
        <taxon>Ktedonospora</taxon>
    </lineage>
</organism>
<dbReference type="SUPFAM" id="SSF54909">
    <property type="entry name" value="Dimeric alpha+beta barrel"/>
    <property type="match status" value="1"/>
</dbReference>
<protein>
    <submittedName>
        <fullName evidence="2">Antibiotic biosynthesis monooxygenase</fullName>
    </submittedName>
</protein>
<dbReference type="InterPro" id="IPR011008">
    <property type="entry name" value="Dimeric_a/b-barrel"/>
</dbReference>
<dbReference type="InterPro" id="IPR007138">
    <property type="entry name" value="ABM_dom"/>
</dbReference>
<keyword evidence="2" id="KW-0560">Oxidoreductase</keyword>
<dbReference type="AlphaFoldDB" id="A0A8J3HTM4"/>
<keyword evidence="2" id="KW-0503">Monooxygenase</keyword>
<evidence type="ECO:0000313" key="3">
    <source>
        <dbReference type="Proteomes" id="UP000612362"/>
    </source>
</evidence>
<dbReference type="Pfam" id="PF03992">
    <property type="entry name" value="ABM"/>
    <property type="match status" value="1"/>
</dbReference>
<reference evidence="2" key="1">
    <citation type="submission" date="2020-10" db="EMBL/GenBank/DDBJ databases">
        <title>Taxonomic study of unclassified bacteria belonging to the class Ktedonobacteria.</title>
        <authorList>
            <person name="Yabe S."/>
            <person name="Wang C.M."/>
            <person name="Zheng Y."/>
            <person name="Sakai Y."/>
            <person name="Cavaletti L."/>
            <person name="Monciardini P."/>
            <person name="Donadio S."/>
        </authorList>
    </citation>
    <scope>NUCLEOTIDE SEQUENCE</scope>
    <source>
        <strain evidence="2">SOSP1-1</strain>
    </source>
</reference>
<gene>
    <name evidence="2" type="ORF">KSX_12190</name>
</gene>
<dbReference type="Proteomes" id="UP000612362">
    <property type="component" value="Unassembled WGS sequence"/>
</dbReference>
<comment type="caution">
    <text evidence="2">The sequence shown here is derived from an EMBL/GenBank/DDBJ whole genome shotgun (WGS) entry which is preliminary data.</text>
</comment>
<feature type="domain" description="ABM" evidence="1">
    <location>
        <begin position="1"/>
        <end position="76"/>
    </location>
</feature>
<dbReference type="EMBL" id="BNJF01000001">
    <property type="protein sequence ID" value="GHO43056.1"/>
    <property type="molecule type" value="Genomic_DNA"/>
</dbReference>
<dbReference type="Gene3D" id="3.30.70.100">
    <property type="match status" value="1"/>
</dbReference>
<evidence type="ECO:0000259" key="1">
    <source>
        <dbReference type="Pfam" id="PF03992"/>
    </source>
</evidence>
<keyword evidence="3" id="KW-1185">Reference proteome</keyword>